<keyword evidence="1" id="KW-1133">Transmembrane helix</keyword>
<accession>A0A0F9NTP4</accession>
<organism evidence="3">
    <name type="scientific">marine sediment metagenome</name>
    <dbReference type="NCBI Taxonomy" id="412755"/>
    <lineage>
        <taxon>unclassified sequences</taxon>
        <taxon>metagenomes</taxon>
        <taxon>ecological metagenomes</taxon>
    </lineage>
</organism>
<feature type="domain" description="PKD" evidence="2">
    <location>
        <begin position="649"/>
        <end position="690"/>
    </location>
</feature>
<evidence type="ECO:0000259" key="2">
    <source>
        <dbReference type="PROSITE" id="PS50093"/>
    </source>
</evidence>
<dbReference type="InterPro" id="IPR013783">
    <property type="entry name" value="Ig-like_fold"/>
</dbReference>
<dbReference type="Gene3D" id="2.60.40.10">
    <property type="entry name" value="Immunoglobulins"/>
    <property type="match status" value="1"/>
</dbReference>
<gene>
    <name evidence="3" type="ORF">LCGC14_0911250</name>
</gene>
<reference evidence="3" key="1">
    <citation type="journal article" date="2015" name="Nature">
        <title>Complex archaea that bridge the gap between prokaryotes and eukaryotes.</title>
        <authorList>
            <person name="Spang A."/>
            <person name="Saw J.H."/>
            <person name="Jorgensen S.L."/>
            <person name="Zaremba-Niedzwiedzka K."/>
            <person name="Martijn J."/>
            <person name="Lind A.E."/>
            <person name="van Eijk R."/>
            <person name="Schleper C."/>
            <person name="Guy L."/>
            <person name="Ettema T.J."/>
        </authorList>
    </citation>
    <scope>NUCLEOTIDE SEQUENCE</scope>
</reference>
<dbReference type="InterPro" id="IPR005046">
    <property type="entry name" value="DUF285"/>
</dbReference>
<protein>
    <recommendedName>
        <fullName evidence="2">PKD domain-containing protein</fullName>
    </recommendedName>
</protein>
<dbReference type="InterPro" id="IPR011889">
    <property type="entry name" value="Liste_lipo_26"/>
</dbReference>
<evidence type="ECO:0000313" key="3">
    <source>
        <dbReference type="EMBL" id="KKN22815.1"/>
    </source>
</evidence>
<comment type="caution">
    <text evidence="3">The sequence shown here is derived from an EMBL/GenBank/DDBJ whole genome shotgun (WGS) entry which is preliminary data.</text>
</comment>
<dbReference type="InterPro" id="IPR000601">
    <property type="entry name" value="PKD_dom"/>
</dbReference>
<dbReference type="Pfam" id="PF03382">
    <property type="entry name" value="DUF285"/>
    <property type="match status" value="3"/>
</dbReference>
<dbReference type="PROSITE" id="PS50093">
    <property type="entry name" value="PKD"/>
    <property type="match status" value="1"/>
</dbReference>
<feature type="transmembrane region" description="Helical" evidence="1">
    <location>
        <begin position="7"/>
        <end position="30"/>
    </location>
</feature>
<dbReference type="EMBL" id="LAZR01003028">
    <property type="protein sequence ID" value="KKN22815.1"/>
    <property type="molecule type" value="Genomic_DNA"/>
</dbReference>
<keyword evidence="1" id="KW-0472">Membrane</keyword>
<dbReference type="NCBIfam" id="TIGR02167">
    <property type="entry name" value="Liste_lipo_26"/>
    <property type="match status" value="17"/>
</dbReference>
<evidence type="ECO:0000256" key="1">
    <source>
        <dbReference type="SAM" id="Phobius"/>
    </source>
</evidence>
<proteinExistence type="predicted"/>
<sequence>MEKKKVHLLAIASIAIILVSFLVGGFIFIFPPAQIDTIDSTAPTVEILSPINMIYNNSAQLLELTATDNVEIDTIWYNWEGTNMTYTSALDITFNEGANTIYAWANDSTGHMGATSVTFTIDTAAPTVEILNPINTIYNNATQLLELTATGNIEIDTIWYNWEGTNMTYTSALDITFNEGLNTIHAWTNDSTGHVGATSVTFTIDTDAPIVEILNPINTIYNNATQLLELTATDSNGIDTIWYNWEGTNVTYTSALDIAFNDGLNTIYAWANDSAGNVGATSVGFTIDTVAPTVEILSPINTIYNNATQLLELTATDSNGIGTIWYNWEDTNVTYTAALDITFNEGSNTIYAWANDSAGNVGATSVTFTIDTAAPTVEILSPINTIYNNAAQLLQITATDSNGIDAIWYNWEGANVTFTSALDITFNEGVNTIYAWANDSAGNLGATSVTFTIDTAAPTVEILNPINTIYNNATQLLQITATDSNGIDTIWYNWEGTNVTYTSALDITFNEGANTIYAWANDSAGNVCATSVTFTIDTAAPTVEILSPTNTTYYVATQLLQITATDNIEIDKIWYNWEGTNVTYTSALDITFNEGANTIYAWANDSAGNVCAASVTFVISLSNYTSVWDTTKTSTGSSNNYQVKLPLISGGNYNFIVDWGDETNDTITIWNQPEVTHTYASQGVYTLKISGILFGWRFYNGGDRLKLLEIKQWGNLRLGNLGNYFDGCSNLNITANDVLDLTGTTTLNYAFSSCSTIDEIEGMNEWDTSSVTNMRYMFYRAYAFNQNISNWDVSSVTNMRYMFYYAYAFNQNISNWDVSSVTYMSYMFYGASAFNQNIGMWNVSSVTDMNYMFRSASAFNQPIGNWDVSSVTTMSYMFYFASTFNQSIGNWDVSSVTNMRYMFYYASAFNQSIGNWDVSSVTYMSYMFYGASDFNQNIGMWNVSSVTDMNSMFADSTFNQPIDNWDVSSVTNMYSMFIYAYAFNQNIGNWDVSSVINMANMFYDAYAFNQLIGNWDVSRVRDMSYMFRYASAFNYSIGNWDVSSVTTMEWMFYGASAFNQNIGTWNVSSVTDMGSMFDHASAFNQNISNWDVSSVTNMANMFECAYAFNQPIGNWDVSSVTNMANMFGYVSAFNQPIGNWDVSSVTSMYHMFGYASAFNQPIGSWDVSSVTTMVNMFECASAFNQPIGSWNVSSVTYMRYMFSYASAFNQSIGSWDVSSVTDMSYIFYGASAFNQPIGMWNVSSVTNMEGMFRSTSAFNQNIGNWDVSSVTGMSYMFNGVTLSTSNYDSLLIGWSQLTLQDSVSFDGGNSQYSAGTAATARQSIMDNFNWVITDGGQI</sequence>
<name>A0A0F9NTP4_9ZZZZ</name>
<keyword evidence="1" id="KW-0812">Transmembrane</keyword>